<dbReference type="CDD" id="cd03468">
    <property type="entry name" value="PolY_like"/>
    <property type="match status" value="1"/>
</dbReference>
<dbReference type="InterPro" id="IPR050356">
    <property type="entry name" value="SulA_CellDiv_inhibitor"/>
</dbReference>
<keyword evidence="5" id="KW-1185">Reference proteome</keyword>
<proteinExistence type="inferred from homology"/>
<dbReference type="InterPro" id="IPR043502">
    <property type="entry name" value="DNA/RNA_pol_sf"/>
</dbReference>
<protein>
    <submittedName>
        <fullName evidence="4">Y-family DNA polymerase</fullName>
    </submittedName>
</protein>
<dbReference type="SUPFAM" id="SSF56672">
    <property type="entry name" value="DNA/RNA polymerases"/>
    <property type="match status" value="1"/>
</dbReference>
<dbReference type="InterPro" id="IPR043128">
    <property type="entry name" value="Rev_trsase/Diguanyl_cyclase"/>
</dbReference>
<gene>
    <name evidence="4" type="ORF">ACFQ4E_20580</name>
</gene>
<accession>A0ABW3ZPR4</accession>
<feature type="non-terminal residue" evidence="4">
    <location>
        <position position="178"/>
    </location>
</feature>
<dbReference type="PANTHER" id="PTHR35369">
    <property type="entry name" value="BLR3025 PROTEIN-RELATED"/>
    <property type="match status" value="1"/>
</dbReference>
<name>A0ABW3ZPR4_9RHOB</name>
<keyword evidence="2" id="KW-0227">DNA damage</keyword>
<dbReference type="InterPro" id="IPR001126">
    <property type="entry name" value="UmuC"/>
</dbReference>
<dbReference type="EMBL" id="JBHTMU010000090">
    <property type="protein sequence ID" value="MFD1344837.1"/>
    <property type="molecule type" value="Genomic_DNA"/>
</dbReference>
<evidence type="ECO:0000259" key="3">
    <source>
        <dbReference type="Pfam" id="PF00817"/>
    </source>
</evidence>
<evidence type="ECO:0000256" key="2">
    <source>
        <dbReference type="ARBA" id="ARBA00022763"/>
    </source>
</evidence>
<reference evidence="5" key="1">
    <citation type="journal article" date="2019" name="Int. J. Syst. Evol. Microbiol.">
        <title>The Global Catalogue of Microorganisms (GCM) 10K type strain sequencing project: providing services to taxonomists for standard genome sequencing and annotation.</title>
        <authorList>
            <consortium name="The Broad Institute Genomics Platform"/>
            <consortium name="The Broad Institute Genome Sequencing Center for Infectious Disease"/>
            <person name="Wu L."/>
            <person name="Ma J."/>
        </authorList>
    </citation>
    <scope>NUCLEOTIDE SEQUENCE [LARGE SCALE GENOMIC DNA]</scope>
    <source>
        <strain evidence="5">CCUG 62953</strain>
    </source>
</reference>
<dbReference type="Gene3D" id="3.40.1170.60">
    <property type="match status" value="1"/>
</dbReference>
<organism evidence="4 5">
    <name type="scientific">Litorisediminicola beolgyonensis</name>
    <dbReference type="NCBI Taxonomy" id="1173614"/>
    <lineage>
        <taxon>Bacteria</taxon>
        <taxon>Pseudomonadati</taxon>
        <taxon>Pseudomonadota</taxon>
        <taxon>Alphaproteobacteria</taxon>
        <taxon>Rhodobacterales</taxon>
        <taxon>Paracoccaceae</taxon>
        <taxon>Litorisediminicola</taxon>
    </lineage>
</organism>
<comment type="caution">
    <text evidence="4">The sequence shown here is derived from an EMBL/GenBank/DDBJ whole genome shotgun (WGS) entry which is preliminary data.</text>
</comment>
<dbReference type="RefSeq" id="WP_386806401.1">
    <property type="nucleotide sequence ID" value="NZ_JBHTMU010000090.1"/>
</dbReference>
<evidence type="ECO:0000256" key="1">
    <source>
        <dbReference type="ARBA" id="ARBA00010945"/>
    </source>
</evidence>
<dbReference type="Gene3D" id="3.30.70.270">
    <property type="match status" value="1"/>
</dbReference>
<evidence type="ECO:0000313" key="4">
    <source>
        <dbReference type="EMBL" id="MFD1344837.1"/>
    </source>
</evidence>
<evidence type="ECO:0000313" key="5">
    <source>
        <dbReference type="Proteomes" id="UP001597135"/>
    </source>
</evidence>
<feature type="domain" description="UmuC" evidence="3">
    <location>
        <begin position="15"/>
        <end position="151"/>
    </location>
</feature>
<dbReference type="Pfam" id="PF00817">
    <property type="entry name" value="IMS"/>
    <property type="match status" value="1"/>
</dbReference>
<sequence>MPNRRILSLWFPRMGADMLIRHEPLLAEVPFAVVDEVAGSQVLSSLSPAASAAGLCRGQPLRAAHAICADLVTRPRAAHREAGFLGTLHRWAGKFSPWVAPEPPDALVADLTGCAHLFGGEEALMAEVAADCADLGLDVRLGLADTLGGAWALARYGGEEAASHRSGDAIEQEARATR</sequence>
<dbReference type="PANTHER" id="PTHR35369:SF2">
    <property type="entry name" value="BLR3025 PROTEIN"/>
    <property type="match status" value="1"/>
</dbReference>
<comment type="similarity">
    <text evidence="1">Belongs to the DNA polymerase type-Y family.</text>
</comment>
<dbReference type="Proteomes" id="UP001597135">
    <property type="component" value="Unassembled WGS sequence"/>
</dbReference>